<dbReference type="AlphaFoldDB" id="A0AAD9TFX5"/>
<dbReference type="EMBL" id="JANJYI010000009">
    <property type="protein sequence ID" value="KAK2634765.1"/>
    <property type="molecule type" value="Genomic_DNA"/>
</dbReference>
<dbReference type="PANTHER" id="PTHR31973:SF187">
    <property type="entry name" value="MUTATOR TRANSPOSASE MUDRA PROTEIN"/>
    <property type="match status" value="1"/>
</dbReference>
<evidence type="ECO:0000313" key="1">
    <source>
        <dbReference type="EMBL" id="KAK2634765.1"/>
    </source>
</evidence>
<evidence type="ECO:0008006" key="3">
    <source>
        <dbReference type="Google" id="ProtNLM"/>
    </source>
</evidence>
<dbReference type="Proteomes" id="UP001280121">
    <property type="component" value="Unassembled WGS sequence"/>
</dbReference>
<keyword evidence="2" id="KW-1185">Reference proteome</keyword>
<dbReference type="PANTHER" id="PTHR31973">
    <property type="entry name" value="POLYPROTEIN, PUTATIVE-RELATED"/>
    <property type="match status" value="1"/>
</dbReference>
<name>A0AAD9TFX5_9ROSI</name>
<protein>
    <recommendedName>
        <fullName evidence="3">Transposase</fullName>
    </recommendedName>
</protein>
<sequence length="107" mass="11956">MDPVSSMTMKCSSENGDENPKFKRLYICLDVLNKGWKEGCRRILGLDGCFIKGFHTGQLLIAIGVDPDNQMYPVAYALVKGQTIKKICNSKPPDNWCNPRTFLLGSN</sequence>
<reference evidence="1" key="1">
    <citation type="journal article" date="2023" name="Plant J.">
        <title>Genome sequences and population genomics provide insights into the demographic history, inbreeding, and mutation load of two 'living fossil' tree species of Dipteronia.</title>
        <authorList>
            <person name="Feng Y."/>
            <person name="Comes H.P."/>
            <person name="Chen J."/>
            <person name="Zhu S."/>
            <person name="Lu R."/>
            <person name="Zhang X."/>
            <person name="Li P."/>
            <person name="Qiu J."/>
            <person name="Olsen K.M."/>
            <person name="Qiu Y."/>
        </authorList>
    </citation>
    <scope>NUCLEOTIDE SEQUENCE</scope>
    <source>
        <strain evidence="1">KIB01</strain>
    </source>
</reference>
<proteinExistence type="predicted"/>
<gene>
    <name evidence="1" type="ORF">Ddye_029557</name>
</gene>
<accession>A0AAD9TFX5</accession>
<organism evidence="1 2">
    <name type="scientific">Dipteronia dyeriana</name>
    <dbReference type="NCBI Taxonomy" id="168575"/>
    <lineage>
        <taxon>Eukaryota</taxon>
        <taxon>Viridiplantae</taxon>
        <taxon>Streptophyta</taxon>
        <taxon>Embryophyta</taxon>
        <taxon>Tracheophyta</taxon>
        <taxon>Spermatophyta</taxon>
        <taxon>Magnoliopsida</taxon>
        <taxon>eudicotyledons</taxon>
        <taxon>Gunneridae</taxon>
        <taxon>Pentapetalae</taxon>
        <taxon>rosids</taxon>
        <taxon>malvids</taxon>
        <taxon>Sapindales</taxon>
        <taxon>Sapindaceae</taxon>
        <taxon>Hippocastanoideae</taxon>
        <taxon>Acereae</taxon>
        <taxon>Dipteronia</taxon>
    </lineage>
</organism>
<comment type="caution">
    <text evidence="1">The sequence shown here is derived from an EMBL/GenBank/DDBJ whole genome shotgun (WGS) entry which is preliminary data.</text>
</comment>
<evidence type="ECO:0000313" key="2">
    <source>
        <dbReference type="Proteomes" id="UP001280121"/>
    </source>
</evidence>